<gene>
    <name evidence="2" type="ORF">BD311DRAFT_782042</name>
</gene>
<evidence type="ECO:0000313" key="2">
    <source>
        <dbReference type="EMBL" id="TBU22893.1"/>
    </source>
</evidence>
<protein>
    <submittedName>
        <fullName evidence="2">Uncharacterized protein</fullName>
    </submittedName>
</protein>
<reference evidence="2" key="1">
    <citation type="submission" date="2019-01" db="EMBL/GenBank/DDBJ databases">
        <title>Draft genome sequences of three monokaryotic isolates of the white-rot basidiomycete fungus Dichomitus squalens.</title>
        <authorList>
            <consortium name="DOE Joint Genome Institute"/>
            <person name="Lopez S.C."/>
            <person name="Andreopoulos B."/>
            <person name="Pangilinan J."/>
            <person name="Lipzen A."/>
            <person name="Riley R."/>
            <person name="Ahrendt S."/>
            <person name="Ng V."/>
            <person name="Barry K."/>
            <person name="Daum C."/>
            <person name="Grigoriev I.V."/>
            <person name="Hilden K.S."/>
            <person name="Makela M.R."/>
            <person name="de Vries R.P."/>
        </authorList>
    </citation>
    <scope>NUCLEOTIDE SEQUENCE [LARGE SCALE GENOMIC DNA]</scope>
    <source>
        <strain evidence="2">OM18370.1</strain>
    </source>
</reference>
<proteinExistence type="predicted"/>
<dbReference type="Proteomes" id="UP000292957">
    <property type="component" value="Unassembled WGS sequence"/>
</dbReference>
<evidence type="ECO:0000256" key="1">
    <source>
        <dbReference type="SAM" id="MobiDB-lite"/>
    </source>
</evidence>
<feature type="region of interest" description="Disordered" evidence="1">
    <location>
        <begin position="1"/>
        <end position="62"/>
    </location>
</feature>
<dbReference type="EMBL" id="ML143522">
    <property type="protein sequence ID" value="TBU22893.1"/>
    <property type="molecule type" value="Genomic_DNA"/>
</dbReference>
<name>A0A4V2JYX1_9APHY</name>
<accession>A0A4V2JYX1</accession>
<sequence length="183" mass="19621">MTVRGRTNVRPHGAPPWSKPAATPPQVAETGNPTKRGSSLRGHHRNRPPGPGRSRERARTQRPTLASALPLHAAPVPVPVPVHTHAPPLALALALVPLAVAHRPVVPQPFPAHARRRPAARARYAEPRAVQRGHGRGQREVVRAGRGEEVEPARGVLRGPLGRGCWCVRAVTCVEGRTSKAGR</sequence>
<organism evidence="2">
    <name type="scientific">Dichomitus squalens</name>
    <dbReference type="NCBI Taxonomy" id="114155"/>
    <lineage>
        <taxon>Eukaryota</taxon>
        <taxon>Fungi</taxon>
        <taxon>Dikarya</taxon>
        <taxon>Basidiomycota</taxon>
        <taxon>Agaricomycotina</taxon>
        <taxon>Agaricomycetes</taxon>
        <taxon>Polyporales</taxon>
        <taxon>Polyporaceae</taxon>
        <taxon>Dichomitus</taxon>
    </lineage>
</organism>
<feature type="region of interest" description="Disordered" evidence="1">
    <location>
        <begin position="112"/>
        <end position="142"/>
    </location>
</feature>
<dbReference type="AlphaFoldDB" id="A0A4V2JYX1"/>